<name>A0A2A2JXL9_9BILA</name>
<feature type="region of interest" description="Disordered" evidence="1">
    <location>
        <begin position="258"/>
        <end position="328"/>
    </location>
</feature>
<reference evidence="2 3" key="1">
    <citation type="journal article" date="2017" name="Curr. Biol.">
        <title>Genome architecture and evolution of a unichromosomal asexual nematode.</title>
        <authorList>
            <person name="Fradin H."/>
            <person name="Zegar C."/>
            <person name="Gutwein M."/>
            <person name="Lucas J."/>
            <person name="Kovtun M."/>
            <person name="Corcoran D."/>
            <person name="Baugh L.R."/>
            <person name="Kiontke K."/>
            <person name="Gunsalus K."/>
            <person name="Fitch D.H."/>
            <person name="Piano F."/>
        </authorList>
    </citation>
    <scope>NUCLEOTIDE SEQUENCE [LARGE SCALE GENOMIC DNA]</scope>
    <source>
        <strain evidence="2">PF1309</strain>
    </source>
</reference>
<dbReference type="AlphaFoldDB" id="A0A2A2JXL9"/>
<evidence type="ECO:0000313" key="3">
    <source>
        <dbReference type="Proteomes" id="UP000218231"/>
    </source>
</evidence>
<proteinExistence type="predicted"/>
<evidence type="ECO:0000256" key="1">
    <source>
        <dbReference type="SAM" id="MobiDB-lite"/>
    </source>
</evidence>
<sequence>MKIGPARPVTIYVHRRGWKHLDELTGRGLEVALGRRCRELGFTVMSALPIKTTISQSLYGFERGVAVCFYDKHELVDRAADLRFDSRKTRNRGLIGRCVAARARSCGLLGDLLDGVLKRDPVRAGQAHVGRLGERLRNHATYPRNLLAAEFVHPGEGARREIDPIGADDLARVASLSTTTTVGGVAHRDESQGAELAEPGLDRTLGDTGELSQRVVARPRDRPGIALSDGRLGAVEDAVKIVAIDIARGLHPRCQLPLDMSGERGDRAGSGPPRKGGLGIGHRSTLPPAPCPAAIPFDPASKPEAWKTAQRSRQLTRALPNERGTNSRALPHETARAALAAIKPVIEGVAKYRLHRDDQSAAVVRVRSTADIAQRFDVLDVPQRCRRRSATQAAELRDGDNVLFTRRDV</sequence>
<dbReference type="EMBL" id="LIAE01010103">
    <property type="protein sequence ID" value="PAV66408.1"/>
    <property type="molecule type" value="Genomic_DNA"/>
</dbReference>
<accession>A0A2A2JXL9</accession>
<organism evidence="2 3">
    <name type="scientific">Diploscapter pachys</name>
    <dbReference type="NCBI Taxonomy" id="2018661"/>
    <lineage>
        <taxon>Eukaryota</taxon>
        <taxon>Metazoa</taxon>
        <taxon>Ecdysozoa</taxon>
        <taxon>Nematoda</taxon>
        <taxon>Chromadorea</taxon>
        <taxon>Rhabditida</taxon>
        <taxon>Rhabditina</taxon>
        <taxon>Rhabditomorpha</taxon>
        <taxon>Rhabditoidea</taxon>
        <taxon>Rhabditidae</taxon>
        <taxon>Diploscapter</taxon>
    </lineage>
</organism>
<protein>
    <submittedName>
        <fullName evidence="2">Uncharacterized protein</fullName>
    </submittedName>
</protein>
<gene>
    <name evidence="2" type="ORF">WR25_12116</name>
</gene>
<comment type="caution">
    <text evidence="2">The sequence shown here is derived from an EMBL/GenBank/DDBJ whole genome shotgun (WGS) entry which is preliminary data.</text>
</comment>
<evidence type="ECO:0000313" key="2">
    <source>
        <dbReference type="EMBL" id="PAV66408.1"/>
    </source>
</evidence>
<keyword evidence="3" id="KW-1185">Reference proteome</keyword>
<dbReference type="Proteomes" id="UP000218231">
    <property type="component" value="Unassembled WGS sequence"/>
</dbReference>